<protein>
    <submittedName>
        <fullName evidence="1">Uncharacterized protein</fullName>
    </submittedName>
</protein>
<proteinExistence type="predicted"/>
<dbReference type="Proteomes" id="UP000821845">
    <property type="component" value="Chromosome 1"/>
</dbReference>
<dbReference type="EMBL" id="CM023481">
    <property type="protein sequence ID" value="KAH6943947.1"/>
    <property type="molecule type" value="Genomic_DNA"/>
</dbReference>
<evidence type="ECO:0000313" key="2">
    <source>
        <dbReference type="Proteomes" id="UP000821845"/>
    </source>
</evidence>
<keyword evidence="2" id="KW-1185">Reference proteome</keyword>
<organism evidence="1 2">
    <name type="scientific">Hyalomma asiaticum</name>
    <name type="common">Tick</name>
    <dbReference type="NCBI Taxonomy" id="266040"/>
    <lineage>
        <taxon>Eukaryota</taxon>
        <taxon>Metazoa</taxon>
        <taxon>Ecdysozoa</taxon>
        <taxon>Arthropoda</taxon>
        <taxon>Chelicerata</taxon>
        <taxon>Arachnida</taxon>
        <taxon>Acari</taxon>
        <taxon>Parasitiformes</taxon>
        <taxon>Ixodida</taxon>
        <taxon>Ixodoidea</taxon>
        <taxon>Ixodidae</taxon>
        <taxon>Hyalomminae</taxon>
        <taxon>Hyalomma</taxon>
    </lineage>
</organism>
<reference evidence="1" key="1">
    <citation type="submission" date="2020-05" db="EMBL/GenBank/DDBJ databases">
        <title>Large-scale comparative analyses of tick genomes elucidate their genetic diversity and vector capacities.</title>
        <authorList>
            <person name="Jia N."/>
            <person name="Wang J."/>
            <person name="Shi W."/>
            <person name="Du L."/>
            <person name="Sun Y."/>
            <person name="Zhan W."/>
            <person name="Jiang J."/>
            <person name="Wang Q."/>
            <person name="Zhang B."/>
            <person name="Ji P."/>
            <person name="Sakyi L.B."/>
            <person name="Cui X."/>
            <person name="Yuan T."/>
            <person name="Jiang B."/>
            <person name="Yang W."/>
            <person name="Lam T.T.-Y."/>
            <person name="Chang Q."/>
            <person name="Ding S."/>
            <person name="Wang X."/>
            <person name="Zhu J."/>
            <person name="Ruan X."/>
            <person name="Zhao L."/>
            <person name="Wei J."/>
            <person name="Que T."/>
            <person name="Du C."/>
            <person name="Cheng J."/>
            <person name="Dai P."/>
            <person name="Han X."/>
            <person name="Huang E."/>
            <person name="Gao Y."/>
            <person name="Liu J."/>
            <person name="Shao H."/>
            <person name="Ye R."/>
            <person name="Li L."/>
            <person name="Wei W."/>
            <person name="Wang X."/>
            <person name="Wang C."/>
            <person name="Yang T."/>
            <person name="Huo Q."/>
            <person name="Li W."/>
            <person name="Guo W."/>
            <person name="Chen H."/>
            <person name="Zhou L."/>
            <person name="Ni X."/>
            <person name="Tian J."/>
            <person name="Zhou Y."/>
            <person name="Sheng Y."/>
            <person name="Liu T."/>
            <person name="Pan Y."/>
            <person name="Xia L."/>
            <person name="Li J."/>
            <person name="Zhao F."/>
            <person name="Cao W."/>
        </authorList>
    </citation>
    <scope>NUCLEOTIDE SEQUENCE</scope>
    <source>
        <strain evidence="1">Hyas-2018</strain>
    </source>
</reference>
<gene>
    <name evidence="1" type="ORF">HPB50_000792</name>
</gene>
<evidence type="ECO:0000313" key="1">
    <source>
        <dbReference type="EMBL" id="KAH6943947.1"/>
    </source>
</evidence>
<accession>A0ACB7TCA9</accession>
<sequence>MPRCFVTGCNSGYCSKGPAEKRHFFQAPSDDVRLQMLQHAIPRLDQQLTSSCVVCDIHFQDSDLVKEFVNTIDDDVFIIPRDKWALKDYAPPRLFPNCPAYLSEPVRKRKQPALRTAPAVKRRKKKKR</sequence>
<comment type="caution">
    <text evidence="1">The sequence shown here is derived from an EMBL/GenBank/DDBJ whole genome shotgun (WGS) entry which is preliminary data.</text>
</comment>
<name>A0ACB7TCA9_HYAAI</name>